<dbReference type="Proteomes" id="UP000033649">
    <property type="component" value="Unassembled WGS sequence"/>
</dbReference>
<dbReference type="STRING" id="429727.VE26_15410"/>
<accession>A0A0F5FGQ1</accession>
<evidence type="ECO:0000256" key="1">
    <source>
        <dbReference type="SAM" id="SignalP"/>
    </source>
</evidence>
<evidence type="ECO:0000313" key="3">
    <source>
        <dbReference type="Proteomes" id="UP000033649"/>
    </source>
</evidence>
<reference evidence="2 3" key="1">
    <citation type="submission" date="2015-03" db="EMBL/GenBank/DDBJ databases">
        <authorList>
            <person name="Hassan Y."/>
            <person name="Lepp D."/>
            <person name="Li X.-Z."/>
            <person name="Zhou T."/>
        </authorList>
    </citation>
    <scope>NUCLEOTIDE SEQUENCE [LARGE SCALE GENOMIC DNA]</scope>
    <source>
        <strain evidence="2 3">IPL18</strain>
    </source>
</reference>
<organism evidence="2 3">
    <name type="scientific">Devosia chinhatensis</name>
    <dbReference type="NCBI Taxonomy" id="429727"/>
    <lineage>
        <taxon>Bacteria</taxon>
        <taxon>Pseudomonadati</taxon>
        <taxon>Pseudomonadota</taxon>
        <taxon>Alphaproteobacteria</taxon>
        <taxon>Hyphomicrobiales</taxon>
        <taxon>Devosiaceae</taxon>
        <taxon>Devosia</taxon>
    </lineage>
</organism>
<dbReference type="InterPro" id="IPR018725">
    <property type="entry name" value="DUF2259_secreted"/>
</dbReference>
<evidence type="ECO:0008006" key="4">
    <source>
        <dbReference type="Google" id="ProtNLM"/>
    </source>
</evidence>
<dbReference type="Pfam" id="PF10016">
    <property type="entry name" value="DUF2259"/>
    <property type="match status" value="1"/>
</dbReference>
<dbReference type="EMBL" id="JZEY01000061">
    <property type="protein sequence ID" value="KKB07983.1"/>
    <property type="molecule type" value="Genomic_DNA"/>
</dbReference>
<sequence>MAGALAVLLLCLGAISALAGDRALINYLGYSTDLRHFAFEEFGIQDGSGFAYANVYVIDLRTDSWVAGTPIRMRSDDQAVTLATIRAQAMTKAGAVLADLDIGVPVEIAALLGDGVPDADGKSLVFGAPAYQPGSVSGRHELSLSAFPAEAANPCMDWFAAAPLGFELTLSEDGTARRVHRDAALPAARGCPQDYRLHSVVMPFGGLALEHAVAIVSSYPGGFEGPDRRFLAVPLAP</sequence>
<feature type="chain" id="PRO_5002486818" description="DUF2259 domain-containing protein" evidence="1">
    <location>
        <begin position="20"/>
        <end position="237"/>
    </location>
</feature>
<keyword evidence="1" id="KW-0732">Signal</keyword>
<feature type="signal peptide" evidence="1">
    <location>
        <begin position="1"/>
        <end position="19"/>
    </location>
</feature>
<gene>
    <name evidence="2" type="ORF">VE26_15410</name>
</gene>
<protein>
    <recommendedName>
        <fullName evidence="4">DUF2259 domain-containing protein</fullName>
    </recommendedName>
</protein>
<name>A0A0F5FGQ1_9HYPH</name>
<dbReference type="AlphaFoldDB" id="A0A0F5FGQ1"/>
<evidence type="ECO:0000313" key="2">
    <source>
        <dbReference type="EMBL" id="KKB07983.1"/>
    </source>
</evidence>
<dbReference type="PATRIC" id="fig|429727.3.peg.3155"/>
<comment type="caution">
    <text evidence="2">The sequence shown here is derived from an EMBL/GenBank/DDBJ whole genome shotgun (WGS) entry which is preliminary data.</text>
</comment>
<keyword evidence="3" id="KW-1185">Reference proteome</keyword>
<proteinExistence type="predicted"/>